<evidence type="ECO:0000259" key="2">
    <source>
        <dbReference type="Pfam" id="PF01321"/>
    </source>
</evidence>
<dbReference type="AlphaFoldDB" id="A0A518KBZ6"/>
<evidence type="ECO:0000313" key="3">
    <source>
        <dbReference type="EMBL" id="QDV75321.1"/>
    </source>
</evidence>
<dbReference type="InterPro" id="IPR000587">
    <property type="entry name" value="Creatinase_N"/>
</dbReference>
<organism evidence="3 4">
    <name type="scientific">Botrimarina mediterranea</name>
    <dbReference type="NCBI Taxonomy" id="2528022"/>
    <lineage>
        <taxon>Bacteria</taxon>
        <taxon>Pseudomonadati</taxon>
        <taxon>Planctomycetota</taxon>
        <taxon>Planctomycetia</taxon>
        <taxon>Pirellulales</taxon>
        <taxon>Lacipirellulaceae</taxon>
        <taxon>Botrimarina</taxon>
    </lineage>
</organism>
<accession>A0A518KBZ6</accession>
<dbReference type="InterPro" id="IPR050659">
    <property type="entry name" value="Peptidase_M24B"/>
</dbReference>
<dbReference type="KEGG" id="bmei:Spa11_35360"/>
<dbReference type="InterPro" id="IPR036005">
    <property type="entry name" value="Creatinase/aminopeptidase-like"/>
</dbReference>
<protein>
    <submittedName>
        <fullName evidence="3">Putative peptidase</fullName>
        <ecNumber evidence="3">3.4.-.-</ecNumber>
    </submittedName>
</protein>
<dbReference type="Pfam" id="PF00557">
    <property type="entry name" value="Peptidase_M24"/>
    <property type="match status" value="1"/>
</dbReference>
<dbReference type="SUPFAM" id="SSF53092">
    <property type="entry name" value="Creatinase/prolidase N-terminal domain"/>
    <property type="match status" value="1"/>
</dbReference>
<dbReference type="EC" id="3.4.-.-" evidence="3"/>
<dbReference type="InterPro" id="IPR000994">
    <property type="entry name" value="Pept_M24"/>
</dbReference>
<keyword evidence="4" id="KW-1185">Reference proteome</keyword>
<dbReference type="Proteomes" id="UP000316426">
    <property type="component" value="Chromosome"/>
</dbReference>
<dbReference type="Gene3D" id="3.90.230.10">
    <property type="entry name" value="Creatinase/methionine aminopeptidase superfamily"/>
    <property type="match status" value="1"/>
</dbReference>
<gene>
    <name evidence="3" type="ORF">Spa11_35360</name>
</gene>
<name>A0A518KBZ6_9BACT</name>
<dbReference type="Pfam" id="PF01321">
    <property type="entry name" value="Creatinase_N"/>
    <property type="match status" value="1"/>
</dbReference>
<reference evidence="3 4" key="1">
    <citation type="submission" date="2019-02" db="EMBL/GenBank/DDBJ databases">
        <title>Deep-cultivation of Planctomycetes and their phenomic and genomic characterization uncovers novel biology.</title>
        <authorList>
            <person name="Wiegand S."/>
            <person name="Jogler M."/>
            <person name="Boedeker C."/>
            <person name="Pinto D."/>
            <person name="Vollmers J."/>
            <person name="Rivas-Marin E."/>
            <person name="Kohn T."/>
            <person name="Peeters S.H."/>
            <person name="Heuer A."/>
            <person name="Rast P."/>
            <person name="Oberbeckmann S."/>
            <person name="Bunk B."/>
            <person name="Jeske O."/>
            <person name="Meyerdierks A."/>
            <person name="Storesund J.E."/>
            <person name="Kallscheuer N."/>
            <person name="Luecker S."/>
            <person name="Lage O.M."/>
            <person name="Pohl T."/>
            <person name="Merkel B.J."/>
            <person name="Hornburger P."/>
            <person name="Mueller R.-W."/>
            <person name="Bruemmer F."/>
            <person name="Labrenz M."/>
            <person name="Spormann A.M."/>
            <person name="Op den Camp H."/>
            <person name="Overmann J."/>
            <person name="Amann R."/>
            <person name="Jetten M.S.M."/>
            <person name="Mascher T."/>
            <person name="Medema M.H."/>
            <person name="Devos D.P."/>
            <person name="Kaster A.-K."/>
            <person name="Ovreas L."/>
            <person name="Rohde M."/>
            <person name="Galperin M.Y."/>
            <person name="Jogler C."/>
        </authorList>
    </citation>
    <scope>NUCLEOTIDE SEQUENCE [LARGE SCALE GENOMIC DNA]</scope>
    <source>
        <strain evidence="3 4">Spa11</strain>
    </source>
</reference>
<dbReference type="InterPro" id="IPR029149">
    <property type="entry name" value="Creatin/AminoP/Spt16_N"/>
</dbReference>
<feature type="domain" description="Peptidase M24" evidence="1">
    <location>
        <begin position="133"/>
        <end position="340"/>
    </location>
</feature>
<dbReference type="SUPFAM" id="SSF55920">
    <property type="entry name" value="Creatinase/aminopeptidase"/>
    <property type="match status" value="1"/>
</dbReference>
<dbReference type="PANTHER" id="PTHR46112">
    <property type="entry name" value="AMINOPEPTIDASE"/>
    <property type="match status" value="1"/>
</dbReference>
<proteinExistence type="predicted"/>
<dbReference type="EMBL" id="CP036349">
    <property type="protein sequence ID" value="QDV75321.1"/>
    <property type="molecule type" value="Genomic_DNA"/>
</dbReference>
<keyword evidence="3" id="KW-0378">Hydrolase</keyword>
<dbReference type="GO" id="GO:0016787">
    <property type="term" value="F:hydrolase activity"/>
    <property type="evidence" value="ECO:0007669"/>
    <property type="project" value="UniProtKB-KW"/>
</dbReference>
<evidence type="ECO:0000259" key="1">
    <source>
        <dbReference type="Pfam" id="PF00557"/>
    </source>
</evidence>
<feature type="domain" description="Creatinase N-terminal" evidence="2">
    <location>
        <begin position="1"/>
        <end position="125"/>
    </location>
</feature>
<sequence length="358" mass="39033">MAEQNVDAVLLPGGASLRYFTGVGWGISERLLGAMIGREGDPVYVAPAFEEPKVRQLLRVGDAVRVWQEEESPYRLVAQLLSEWRAEKLAFDEATPWAFVAGIRSEAPSIELVDPVGTVAACRAVKSPAEIAIIRWAMGLTLDVHRRVHEMLRPGMTNTEIAAAADRMHREGGADGGNTFSIVAFADQTAYPHGPEGEQTLRDGDTVLVDIGCAVHGYQSDLTRTYVFGEPTERQRQLWAVEHEAQQAAFDAAKPGAPCSDVDEAARAVIAKHGFGPDYKTPGLPHRTGHGLGLECHERPYLVRRNDTPLTPGNIASIEPTLCVYGEMGVRLEDHFLVTESGAEWLTKPSESIDKPFG</sequence>
<evidence type="ECO:0000313" key="4">
    <source>
        <dbReference type="Proteomes" id="UP000316426"/>
    </source>
</evidence>
<dbReference type="Gene3D" id="3.40.350.10">
    <property type="entry name" value="Creatinase/prolidase N-terminal domain"/>
    <property type="match status" value="1"/>
</dbReference>
<dbReference type="PANTHER" id="PTHR46112:SF3">
    <property type="entry name" value="AMINOPEPTIDASE YPDF"/>
    <property type="match status" value="1"/>
</dbReference>